<dbReference type="PANTHER" id="PTHR37299">
    <property type="entry name" value="TRANSCRIPTIONAL REGULATOR-RELATED"/>
    <property type="match status" value="1"/>
</dbReference>
<accession>A0ABM8UNH6</accession>
<dbReference type="Proteomes" id="UP000679725">
    <property type="component" value="Unassembled WGS sequence"/>
</dbReference>
<keyword evidence="3" id="KW-1185">Reference proteome</keyword>
<dbReference type="Pfam" id="PF04397">
    <property type="entry name" value="LytTR"/>
    <property type="match status" value="1"/>
</dbReference>
<reference evidence="2 3" key="1">
    <citation type="submission" date="2021-04" db="EMBL/GenBank/DDBJ databases">
        <authorList>
            <person name="Rodrigo-Torres L."/>
            <person name="Arahal R. D."/>
            <person name="Lucena T."/>
        </authorList>
    </citation>
    <scope>NUCLEOTIDE SEQUENCE [LARGE SCALE GENOMIC DNA]</scope>
    <source>
        <strain evidence="2 3">CECT 9623</strain>
    </source>
</reference>
<organism evidence="2 3">
    <name type="scientific">Dyadobacter linearis</name>
    <dbReference type="NCBI Taxonomy" id="2823330"/>
    <lineage>
        <taxon>Bacteria</taxon>
        <taxon>Pseudomonadati</taxon>
        <taxon>Bacteroidota</taxon>
        <taxon>Cytophagia</taxon>
        <taxon>Cytophagales</taxon>
        <taxon>Spirosomataceae</taxon>
        <taxon>Dyadobacter</taxon>
    </lineage>
</organism>
<dbReference type="RefSeq" id="WP_215233157.1">
    <property type="nucleotide sequence ID" value="NZ_CAJRAU010000002.1"/>
</dbReference>
<comment type="caution">
    <text evidence="2">The sequence shown here is derived from an EMBL/GenBank/DDBJ whole genome shotgun (WGS) entry which is preliminary data.</text>
</comment>
<gene>
    <name evidence="2" type="ORF">DYBT9623_01798</name>
</gene>
<evidence type="ECO:0000259" key="1">
    <source>
        <dbReference type="PROSITE" id="PS50930"/>
    </source>
</evidence>
<sequence length="131" mass="14835">MRTSISHDYFADQRQPNEFQGSNAIVVYHLGRALSVAGRDVAYLEGVGNYTFVCTKSNRYLVAKCLKTVQEVLGGDFVRVHKSYSVNRYHIRQRWFDNIQLHCGKNIPIARRRLSSTHEALSAAAISPSSF</sequence>
<proteinExistence type="predicted"/>
<evidence type="ECO:0000313" key="3">
    <source>
        <dbReference type="Proteomes" id="UP000679725"/>
    </source>
</evidence>
<dbReference type="InterPro" id="IPR046947">
    <property type="entry name" value="LytR-like"/>
</dbReference>
<dbReference type="Gene3D" id="2.40.50.1020">
    <property type="entry name" value="LytTr DNA-binding domain"/>
    <property type="match status" value="1"/>
</dbReference>
<dbReference type="InterPro" id="IPR007492">
    <property type="entry name" value="LytTR_DNA-bd_dom"/>
</dbReference>
<evidence type="ECO:0000313" key="2">
    <source>
        <dbReference type="EMBL" id="CAG5069063.1"/>
    </source>
</evidence>
<dbReference type="PROSITE" id="PS50930">
    <property type="entry name" value="HTH_LYTTR"/>
    <property type="match status" value="1"/>
</dbReference>
<dbReference type="SMART" id="SM00850">
    <property type="entry name" value="LytTR"/>
    <property type="match status" value="1"/>
</dbReference>
<dbReference type="EMBL" id="CAJRAU010000002">
    <property type="protein sequence ID" value="CAG5069063.1"/>
    <property type="molecule type" value="Genomic_DNA"/>
</dbReference>
<name>A0ABM8UNH6_9BACT</name>
<feature type="domain" description="HTH LytTR-type" evidence="1">
    <location>
        <begin position="25"/>
        <end position="123"/>
    </location>
</feature>
<dbReference type="PANTHER" id="PTHR37299:SF1">
    <property type="entry name" value="STAGE 0 SPORULATION PROTEIN A HOMOLOG"/>
    <property type="match status" value="1"/>
</dbReference>
<protein>
    <recommendedName>
        <fullName evidence="1">HTH LytTR-type domain-containing protein</fullName>
    </recommendedName>
</protein>